<proteinExistence type="predicted"/>
<comment type="caution">
    <text evidence="1">The sequence shown here is derived from an EMBL/GenBank/DDBJ whole genome shotgun (WGS) entry which is preliminary data.</text>
</comment>
<dbReference type="EMBL" id="CALOZG010000086">
    <property type="protein sequence ID" value="CAH4038197.1"/>
    <property type="molecule type" value="Genomic_DNA"/>
</dbReference>
<name>A0A9P0XL00_PIEBR</name>
<dbReference type="Proteomes" id="UP001152562">
    <property type="component" value="Unassembled WGS sequence"/>
</dbReference>
<gene>
    <name evidence="1" type="ORF">PIBRA_LOCUS13789</name>
</gene>
<dbReference type="AlphaFoldDB" id="A0A9P0XL00"/>
<keyword evidence="2" id="KW-1185">Reference proteome</keyword>
<reference evidence="1" key="1">
    <citation type="submission" date="2022-05" db="EMBL/GenBank/DDBJ databases">
        <authorList>
            <person name="Okamura Y."/>
        </authorList>
    </citation>
    <scope>NUCLEOTIDE SEQUENCE</scope>
</reference>
<organism evidence="1 2">
    <name type="scientific">Pieris brassicae</name>
    <name type="common">White butterfly</name>
    <name type="synonym">Large white butterfly</name>
    <dbReference type="NCBI Taxonomy" id="7116"/>
    <lineage>
        <taxon>Eukaryota</taxon>
        <taxon>Metazoa</taxon>
        <taxon>Ecdysozoa</taxon>
        <taxon>Arthropoda</taxon>
        <taxon>Hexapoda</taxon>
        <taxon>Insecta</taxon>
        <taxon>Pterygota</taxon>
        <taxon>Neoptera</taxon>
        <taxon>Endopterygota</taxon>
        <taxon>Lepidoptera</taxon>
        <taxon>Glossata</taxon>
        <taxon>Ditrysia</taxon>
        <taxon>Papilionoidea</taxon>
        <taxon>Pieridae</taxon>
        <taxon>Pierinae</taxon>
        <taxon>Pieris</taxon>
    </lineage>
</organism>
<evidence type="ECO:0000313" key="2">
    <source>
        <dbReference type="Proteomes" id="UP001152562"/>
    </source>
</evidence>
<accession>A0A9P0XL00</accession>
<protein>
    <submittedName>
        <fullName evidence="1">Uncharacterized protein</fullName>
    </submittedName>
</protein>
<sequence length="100" mass="11143">MMFNCGSIGIGGIRTERLERRDCGDPGGRRHGGLKQRDCWGWLPRMGSLGHGGLERRDCWGWLPRMGSLELCDEGVGFKISSRATPSRDVYSFKEPDLTG</sequence>
<evidence type="ECO:0000313" key="1">
    <source>
        <dbReference type="EMBL" id="CAH4038197.1"/>
    </source>
</evidence>